<proteinExistence type="predicted"/>
<dbReference type="InterPro" id="IPR018713">
    <property type="entry name" value="MPAB/Lcp_cat_dom"/>
</dbReference>
<dbReference type="AlphaFoldDB" id="A0A4V6WMX4"/>
<evidence type="ECO:0000259" key="1">
    <source>
        <dbReference type="Pfam" id="PF09995"/>
    </source>
</evidence>
<reference evidence="2 3" key="1">
    <citation type="submission" date="2019-04" db="EMBL/GenBank/DDBJ databases">
        <title>Pedobacter sp. AR-3-17 sp. nov., isolated from Arctic soil.</title>
        <authorList>
            <person name="Dahal R.H."/>
            <person name="Kim D.-U."/>
        </authorList>
    </citation>
    <scope>NUCLEOTIDE SEQUENCE [LARGE SCALE GENOMIC DNA]</scope>
    <source>
        <strain evidence="2 3">AR-3-17</strain>
    </source>
</reference>
<dbReference type="OrthoDB" id="6072815at2"/>
<feature type="domain" description="ER-bound oxygenase mpaB/mpaB'/Rubber oxygenase catalytic" evidence="1">
    <location>
        <begin position="110"/>
        <end position="271"/>
    </location>
</feature>
<evidence type="ECO:0000313" key="2">
    <source>
        <dbReference type="EMBL" id="TKB98673.1"/>
    </source>
</evidence>
<keyword evidence="3" id="KW-1185">Reference proteome</keyword>
<dbReference type="RefSeq" id="WP_136825489.1">
    <property type="nucleotide sequence ID" value="NZ_SWBP01000002.1"/>
</dbReference>
<evidence type="ECO:0000313" key="3">
    <source>
        <dbReference type="Proteomes" id="UP000308181"/>
    </source>
</evidence>
<dbReference type="GO" id="GO:0016491">
    <property type="term" value="F:oxidoreductase activity"/>
    <property type="evidence" value="ECO:0007669"/>
    <property type="project" value="InterPro"/>
</dbReference>
<dbReference type="InterPro" id="IPR037473">
    <property type="entry name" value="Lcp-like"/>
</dbReference>
<accession>A0A4V6WMX4</accession>
<protein>
    <submittedName>
        <fullName evidence="2">DUF2236 domain-containing protein</fullName>
    </submittedName>
</protein>
<sequence>MKLDLDQHRKTGDQPADDFVNDYFLDQQKKLKLDLALKNLIKNSDWSSFILEIPEAAWFDKTFNDLNFIQPQIRTKALQFYNKKSAYILQLLGLLSLPYCYAAADGAKVLYQTERMYKDVAKRLEETGLFVAEMMNPKAFEAEGSGKIQLFKVRLMHAAARFYIQKGNWDMKLGLPVNQEDMAGTNLSFSLIVIRGLRKMGFVINQDEQMSYIKYWSWIGAMLGLNPTLLPQNGKEAHDLEIAINQRQFKASAEGTQLTQSLLKCFYSLNDEKQIKNVEIAGFMRFLLGNPVSNILDLPKANFPVSKQILLKLKVSVV</sequence>
<comment type="caution">
    <text evidence="2">The sequence shown here is derived from an EMBL/GenBank/DDBJ whole genome shotgun (WGS) entry which is preliminary data.</text>
</comment>
<dbReference type="PANTHER" id="PTHR37539">
    <property type="entry name" value="SECRETED PROTEIN-RELATED"/>
    <property type="match status" value="1"/>
</dbReference>
<dbReference type="EMBL" id="SWBP01000002">
    <property type="protein sequence ID" value="TKB98673.1"/>
    <property type="molecule type" value="Genomic_DNA"/>
</dbReference>
<gene>
    <name evidence="2" type="ORF">FA046_06030</name>
</gene>
<dbReference type="Pfam" id="PF09995">
    <property type="entry name" value="MPAB_Lcp_cat"/>
    <property type="match status" value="1"/>
</dbReference>
<organism evidence="2 3">
    <name type="scientific">Pedobacter cryophilus</name>
    <dbReference type="NCBI Taxonomy" id="2571271"/>
    <lineage>
        <taxon>Bacteria</taxon>
        <taxon>Pseudomonadati</taxon>
        <taxon>Bacteroidota</taxon>
        <taxon>Sphingobacteriia</taxon>
        <taxon>Sphingobacteriales</taxon>
        <taxon>Sphingobacteriaceae</taxon>
        <taxon>Pedobacter</taxon>
    </lineage>
</organism>
<dbReference type="PANTHER" id="PTHR37539:SF1">
    <property type="entry name" value="ER-BOUND OXYGENASE MPAB_MPAB'_RUBBER OXYGENASE CATALYTIC DOMAIN-CONTAINING PROTEIN"/>
    <property type="match status" value="1"/>
</dbReference>
<name>A0A4V6WMX4_9SPHI</name>
<dbReference type="Proteomes" id="UP000308181">
    <property type="component" value="Unassembled WGS sequence"/>
</dbReference>